<evidence type="ECO:0000256" key="1">
    <source>
        <dbReference type="SAM" id="MobiDB-lite"/>
    </source>
</evidence>
<gene>
    <name evidence="3" type="ORF">GGQ74_000953</name>
</gene>
<keyword evidence="4" id="KW-1185">Reference proteome</keyword>
<dbReference type="Proteomes" id="UP000580856">
    <property type="component" value="Unassembled WGS sequence"/>
</dbReference>
<sequence>MATQWNMELRVRTNCFLGICAVGVLAGLVGGVYGGAPQGLFVSAVMGVFQVLLAGYAGSFAGMIGAGAYMWMRYRKGAEYGADGVLLLSAFGGFLGVVAGLVFAPWADAASWAAVGAFLGGAVAGASAGAAGSLFDLLVLDAMSPEFRHRALARRMPSVRLNPDAMPPQRPPEDDDSSSS</sequence>
<feature type="transmembrane region" description="Helical" evidence="2">
    <location>
        <begin position="48"/>
        <end position="72"/>
    </location>
</feature>
<keyword evidence="2" id="KW-0812">Transmembrane</keyword>
<comment type="caution">
    <text evidence="3">The sequence shown here is derived from an EMBL/GenBank/DDBJ whole genome shotgun (WGS) entry which is preliminary data.</text>
</comment>
<name>A0A846QM64_9BACT</name>
<dbReference type="RefSeq" id="WP_167940377.1">
    <property type="nucleotide sequence ID" value="NZ_JAATJA010000001.1"/>
</dbReference>
<keyword evidence="2" id="KW-1133">Transmembrane helix</keyword>
<reference evidence="3 4" key="1">
    <citation type="submission" date="2020-03" db="EMBL/GenBank/DDBJ databases">
        <title>Genomic Encyclopedia of Type Strains, Phase IV (KMG-IV): sequencing the most valuable type-strain genomes for metagenomic binning, comparative biology and taxonomic classification.</title>
        <authorList>
            <person name="Goeker M."/>
        </authorList>
    </citation>
    <scope>NUCLEOTIDE SEQUENCE [LARGE SCALE GENOMIC DNA]</scope>
    <source>
        <strain evidence="3 4">DSM 24233</strain>
    </source>
</reference>
<evidence type="ECO:0000313" key="4">
    <source>
        <dbReference type="Proteomes" id="UP000580856"/>
    </source>
</evidence>
<dbReference type="AlphaFoldDB" id="A0A846QM64"/>
<evidence type="ECO:0000256" key="2">
    <source>
        <dbReference type="SAM" id="Phobius"/>
    </source>
</evidence>
<proteinExistence type="predicted"/>
<dbReference type="EMBL" id="JAATJA010000001">
    <property type="protein sequence ID" value="NJB67313.1"/>
    <property type="molecule type" value="Genomic_DNA"/>
</dbReference>
<organism evidence="3 4">
    <name type="scientific">Desulfobaculum xiamenense</name>
    <dbReference type="NCBI Taxonomy" id="995050"/>
    <lineage>
        <taxon>Bacteria</taxon>
        <taxon>Pseudomonadati</taxon>
        <taxon>Thermodesulfobacteriota</taxon>
        <taxon>Desulfovibrionia</taxon>
        <taxon>Desulfovibrionales</taxon>
        <taxon>Desulfovibrionaceae</taxon>
        <taxon>Desulfobaculum</taxon>
    </lineage>
</organism>
<feature type="region of interest" description="Disordered" evidence="1">
    <location>
        <begin position="160"/>
        <end position="180"/>
    </location>
</feature>
<feature type="transmembrane region" description="Helical" evidence="2">
    <location>
        <begin position="112"/>
        <end position="140"/>
    </location>
</feature>
<protein>
    <submittedName>
        <fullName evidence="3">Uncharacterized protein</fullName>
    </submittedName>
</protein>
<feature type="transmembrane region" description="Helical" evidence="2">
    <location>
        <begin position="15"/>
        <end position="36"/>
    </location>
</feature>
<evidence type="ECO:0000313" key="3">
    <source>
        <dbReference type="EMBL" id="NJB67313.1"/>
    </source>
</evidence>
<feature type="transmembrane region" description="Helical" evidence="2">
    <location>
        <begin position="84"/>
        <end position="106"/>
    </location>
</feature>
<accession>A0A846QM64</accession>
<keyword evidence="2" id="KW-0472">Membrane</keyword>